<comment type="caution">
    <text evidence="4">The sequence shown here is derived from an EMBL/GenBank/DDBJ whole genome shotgun (WGS) entry which is preliminary data.</text>
</comment>
<sequence length="3441" mass="356971">MCTHRFMTANVHQFADFTGSAKALIASLLIGLVVNFALSSAVLAQTAGPGCNETTTTAFSAVAGELVQLVSCTEELQQGNNTTLTIDVPTGIQVGDFLVFVMSTDGTAETINNPANFSADWTPSGTYLGTPGITSEVFTRIVDGTEAAAYTFNWNSTEQYYTYMMRFSGASGLYSIGTNTGISTIAVTPGIVTNAADALILKLLNVDFRPFAVFDETAVVTGMTTPNYNITEGSSRATGGGGGATVSGASLYYYQAAQGATVAGNFTVTNSQEWHTRTMAIEPIEFRISMPDTSAAVCGIQDVTLSVTDSAGTPLSWFQGTVTLNASNGTSSVWSDAGALAGTLNDLGSGVATYQFDAGDGGVATFSFYNPSIGLTNFDIDYAGLTGVENSTFDPNLTITSCIPEVISPSCAAGNSNTITIGAQNAISTLRGRMVLLAVGLEGTGEVTAATFDVGGANIPMTLIYEELNLNGLGNITELWGILDANLPVGAGTYTVNFATTDPDPSMCVLYTTKVEQVFPGPSSGATGADPVNGSQAQNTANAVTSITTTADNALVISLVGNGSGGSDYPAATSVPVIPMTELFDAPDPGGGAEFEASSGILSTAGLITVTESWSGGAPNRHSHVVASFNPLPLVAAVPTEIRMFHSTESDVCSLEAITISITDAIGSLASNFIGTITVTNNSAGAGVWTVNDATNALVDNGSGSVDYTFALADGGDIVLNFELLAPDAAVDFEVTSAGLTPPSGAFDPLLEIVTCTAEIDVNATTNVCSISESVTLTIRNRNGGVANGSIGTIVLNNDTNNGDYISTTGAGTLDNGAADDGIATYVFDVTDAGTVDIEFSTGTVETLDFSALSTYIAFDAGASSENLDVLACEFRIAHTGNTDVCSVESVTISVFNSAAAAVTDYLGAVNLSTSTGNGTWTLGSGNGSVTDPVSEDGNATYEFVALDSGSVTLFFTNTTNETLNINVSDGVTTDSNASFDPNLTVAVCTFQITMVDEEMDACSSENITITVYDSLAAIATNYTGTVSFSTDTLHGTWADAGALQGILTDSAADDGLASYQFDAADNGVAVFTFTDPNNEIVNIDLIDGVIIEDGSFDPNLEVAGCFPGAGIQACFPGTGPGTGNLTIGAADPGRMVVMVIFHVDGTPQNVTDATFDGVSMTQIHEITGANTSVEMWGILDVNLPAGAGAYAGAYTFDAAPANNPSMCMLELSDVAQAFPGVDLGTPVLGQANANFFVPDGAPNDMATSVTTNANNAFILTAGLSDFTQAPDSWFNDVDPNPPMSQYFFNTNDQNPASGTAGGSIGNKAVAGLITVIDTDVQDAFTSSAHIVASFNPLVAGSPQASGFVPVLLFESLSGNIAYKAIGRSMRTASNNSGGSCSFVAIGTGTESTLSMPPGSTVERAYVYWAGSGEEFEADDTVSFGLTGSEVSITADDMFYIDNVGGAGTLDFFAGYKDVTSSVSINGDYTLFNLNIQSDAPWSNTEGCAGGWALVVVYSNANERFRVANLFHGFQPFQNSSITLVPRNFRMATTDNPGDTPGAGYLPNGEVTHITVEGDETLATGDESLGIQDGPGLETFTSLNNSFNPSTADFNSTVSRPIFALDGGTGFYEFQSTAGVNGDGYEIDNDPGFVPGIAVELGDSWGFDIDTHYIAGNDSSGKLWNFAQLGAEAEEITTRYSSGQDLVLLLSEVITVTNFDLADLEIFKSEVGAFKVGGTGTYQFMVSNNGNNGIVGGEATGQVLVADVLPAGLTLASVSGTDWDCSVTAADAFSCVFDIDTDCTNPNGCAVAGELATGEFLPIITASINIGDTSFFPLISNNVKNVARLQANTGNCPALVAGVIPDPDDCDRPNQFDNVNDLEGGAIDINDLDDKTSDNNNVDSVIIDVRGVETDLGITKVVNGVLEEGSTGSYTITVTNFGPDDTTGGAGGTITVTDAVPAGVTFVDVSGAGWTCSGGGSDEFPCTYGAVLPLGSSATLTLNVTVTGANGQNVTNTAAVSSGTFNFDSNSGNDSDTDITAISPPLVSSGEKFLISVSVPGDSTQIGGLGAFTNDDYIVYDPLIDTGAMFYDNAGEGYNVNDANAVHLYQNGHVAISAETAGSIGSNTLLFQPEDIVVWDPVLKTAVMLFDGSAIFDGPITANQNIDAVYVKDDGRIVFSTAGAASITFSGPTTVNFNQGDIVEYDPSDGSVTILIDASDANIFGGEVQVDSIYIRVDDSDADLNKEVYILSVNENLSTTIGACAGCGPVTGTTLTRDDIVELDLSGADPVTQNLFIGNVPLGVFTSADSDREIDAIHVVEDGYIGHFSISQSQAGSTCEAGQITIAKHLGLTHDIDTDYVGSIFITTDIGEGDWAIAFGSGTLDNGVADDGSAIYTFAPGDNGDVTLFLTEDTVTTINVDVTNHYAGFVGESASEDPNFTFNNVITSVTYKDEFESVSFANNDGTTFFAANWVENDGVAVGPAAGNILISGTQLEMTSTVGDPNPDFSRVADLSVFAVSETVFLNFEYAYQFLNSGSDVLEVQARANSGDAFTTVQSFSGIGGTNLTTQSVSLNLTTLLGSPTWTSTTEIRFRIAGGYTGTSRMFFDNIELATGTIDCGIGSISHYEIRIDGFTGTVATQIDGISCVGSVVTITGHDNSGFPSASNESITLQTSTGKGDWTNLTGTGILDNGALGDGIATYTFFPGEQSASFIFNYTSPSTDGELVNFNIVSAFTVDNAEDPTLKVNQAGLIFYDETNNTSTNPIPMQIAGKASNVGPGLRLITIEGVRTSDENPLACSPLFDVGNTLSIGFAGECQNPATCSALVNPLSINGTAMQPAPDNAGSGTTASMTDINILMVDQGAGHVGGEVWLNYVDAGQIQLHAQYEIPLGNNLLGVPSTDFLSGSSNAFVVRPFGFDIDFSDDRGVGGGVASVAADANGPAFARAGAGFDATISAVIYDASDDVNSDGVPDFEADLSDNAITPNFGQETVAEVVLVSVITDDPNVVGINDNPGVPGGVVGAIISGEAFANFSGGQATQSITIDEVGIFDLQVDLVDNALDKNLITYLGSENVSGGAANLGRIYPSHFEFVSASFTPRVNQGMAAACTASSFTYMGEEFGINLTIQAKNTLGTNTLNYIGDFAKLISDTQLDFGAIIDVNLGMDIDLDARLVNPGPVADFGADWINGSLLISRNLIISRPAGGVEEIPLVGVQIVFSPFDDNGDGVDGGIGVGNDVSLGVFDVDLDDGIIEPGTNVVKLVATHDFRYGRLLLDNAFGPETEPLGIPLRIEYYSDSGFEVNTDDSCTTLFYDIMAATPALDFVASSYEAPLADGDTTIEDGELLDVTITVFEGQTNRTADGDDDDENDQDRPFFTSAPDALADSGITGRVIVEFDLNNSTLPTSLDFLAYDWRGDAGEVDDYDEIPDGIYTDNPRSVIEFGSYRGHDRVINWQEIYIGPGP</sequence>
<accession>A0A2A5AN39</accession>
<evidence type="ECO:0000259" key="2">
    <source>
        <dbReference type="Pfam" id="PF01345"/>
    </source>
</evidence>
<dbReference type="Proteomes" id="UP000218327">
    <property type="component" value="Unassembled WGS sequence"/>
</dbReference>
<evidence type="ECO:0000313" key="5">
    <source>
        <dbReference type="Proteomes" id="UP000218327"/>
    </source>
</evidence>
<dbReference type="Pfam" id="PF20419">
    <property type="entry name" value="DUF6701"/>
    <property type="match status" value="1"/>
</dbReference>
<evidence type="ECO:0000256" key="1">
    <source>
        <dbReference type="SAM" id="MobiDB-lite"/>
    </source>
</evidence>
<feature type="domain" description="DUF11" evidence="2">
    <location>
        <begin position="1895"/>
        <end position="2017"/>
    </location>
</feature>
<dbReference type="Pfam" id="PF01345">
    <property type="entry name" value="DUF11"/>
    <property type="match status" value="1"/>
</dbReference>
<evidence type="ECO:0000259" key="3">
    <source>
        <dbReference type="Pfam" id="PF20419"/>
    </source>
</evidence>
<dbReference type="InterPro" id="IPR046524">
    <property type="entry name" value="DUF6701"/>
</dbReference>
<organism evidence="4 5">
    <name type="scientific">SAR86 cluster bacterium</name>
    <dbReference type="NCBI Taxonomy" id="2030880"/>
    <lineage>
        <taxon>Bacteria</taxon>
        <taxon>Pseudomonadati</taxon>
        <taxon>Pseudomonadota</taxon>
        <taxon>Gammaproteobacteria</taxon>
        <taxon>SAR86 cluster</taxon>
    </lineage>
</organism>
<proteinExistence type="predicted"/>
<gene>
    <name evidence="4" type="ORF">COA96_15900</name>
</gene>
<feature type="region of interest" description="Disordered" evidence="1">
    <location>
        <begin position="3334"/>
        <end position="3357"/>
    </location>
</feature>
<name>A0A2A5AN39_9GAMM</name>
<dbReference type="EMBL" id="NVVJ01000081">
    <property type="protein sequence ID" value="PCJ20256.1"/>
    <property type="molecule type" value="Genomic_DNA"/>
</dbReference>
<reference evidence="5" key="1">
    <citation type="submission" date="2017-08" db="EMBL/GenBank/DDBJ databases">
        <title>A dynamic microbial community with high functional redundancy inhabits the cold, oxic subseafloor aquifer.</title>
        <authorList>
            <person name="Tully B.J."/>
            <person name="Wheat C.G."/>
            <person name="Glazer B.T."/>
            <person name="Huber J.A."/>
        </authorList>
    </citation>
    <scope>NUCLEOTIDE SEQUENCE [LARGE SCALE GENOMIC DNA]</scope>
</reference>
<feature type="domain" description="DUF6701" evidence="3">
    <location>
        <begin position="2764"/>
        <end position="3435"/>
    </location>
</feature>
<dbReference type="InterPro" id="IPR001434">
    <property type="entry name" value="OmcB-like_DUF11"/>
</dbReference>
<evidence type="ECO:0000313" key="4">
    <source>
        <dbReference type="EMBL" id="PCJ20256.1"/>
    </source>
</evidence>
<protein>
    <submittedName>
        <fullName evidence="4">Uncharacterized protein</fullName>
    </submittedName>
</protein>